<reference evidence="1 2" key="1">
    <citation type="submission" date="2021-03" db="EMBL/GenBank/DDBJ databases">
        <title>Paenibacillus artemisicola MWE-103 whole genome sequence.</title>
        <authorList>
            <person name="Ham Y.J."/>
        </authorList>
    </citation>
    <scope>NUCLEOTIDE SEQUENCE [LARGE SCALE GENOMIC DNA]</scope>
    <source>
        <strain evidence="1 2">MWE-103</strain>
    </source>
</reference>
<dbReference type="EMBL" id="JAGGDJ010000036">
    <property type="protein sequence ID" value="MBO7747595.1"/>
    <property type="molecule type" value="Genomic_DNA"/>
</dbReference>
<evidence type="ECO:0000313" key="2">
    <source>
        <dbReference type="Proteomes" id="UP000670947"/>
    </source>
</evidence>
<name>A0ABS3WHJ1_9BACL</name>
<keyword evidence="2" id="KW-1185">Reference proteome</keyword>
<dbReference type="Proteomes" id="UP000670947">
    <property type="component" value="Unassembled WGS sequence"/>
</dbReference>
<sequence length="177" mass="19497">MNATYPQAHFHVEAIEYGIQEGDYWAAVRPEGNAGIRFEVRRKAGGGLADDYLGATWERETKQACEAALFKLFPGSDCFPEIVFTEQAEADGPLLHTVPFPPYRYDPSVIASGSRFGIYVGPGSEERSVEESGDALLALVGALADLQLDLDITLGRTDVTIRQRDFAKILSDHKLIY</sequence>
<organism evidence="1 2">
    <name type="scientific">Paenibacillus artemisiicola</name>
    <dbReference type="NCBI Taxonomy" id="1172618"/>
    <lineage>
        <taxon>Bacteria</taxon>
        <taxon>Bacillati</taxon>
        <taxon>Bacillota</taxon>
        <taxon>Bacilli</taxon>
        <taxon>Bacillales</taxon>
        <taxon>Paenibacillaceae</taxon>
        <taxon>Paenibacillus</taxon>
    </lineage>
</organism>
<gene>
    <name evidence="1" type="ORF">I8J29_25740</name>
</gene>
<comment type="caution">
    <text evidence="1">The sequence shown here is derived from an EMBL/GenBank/DDBJ whole genome shotgun (WGS) entry which is preliminary data.</text>
</comment>
<dbReference type="RefSeq" id="WP_208850242.1">
    <property type="nucleotide sequence ID" value="NZ_JAGGDJ010000036.1"/>
</dbReference>
<proteinExistence type="predicted"/>
<protein>
    <submittedName>
        <fullName evidence="1">Uncharacterized protein</fullName>
    </submittedName>
</protein>
<accession>A0ABS3WHJ1</accession>
<evidence type="ECO:0000313" key="1">
    <source>
        <dbReference type="EMBL" id="MBO7747595.1"/>
    </source>
</evidence>